<keyword evidence="13" id="KW-1208">Phospholipid metabolism</keyword>
<evidence type="ECO:0000256" key="7">
    <source>
        <dbReference type="ARBA" id="ARBA00022679"/>
    </source>
</evidence>
<evidence type="ECO:0000256" key="13">
    <source>
        <dbReference type="ARBA" id="ARBA00023264"/>
    </source>
</evidence>
<feature type="transmembrane region" description="Helical" evidence="16">
    <location>
        <begin position="98"/>
        <end position="118"/>
    </location>
</feature>
<dbReference type="AlphaFoldDB" id="A0A7V2ZJV6"/>
<dbReference type="GO" id="GO:0016020">
    <property type="term" value="C:membrane"/>
    <property type="evidence" value="ECO:0007669"/>
    <property type="project" value="UniProtKB-SubCell"/>
</dbReference>
<keyword evidence="9 16" id="KW-1133">Transmembrane helix</keyword>
<keyword evidence="8 16" id="KW-0812">Transmembrane</keyword>
<dbReference type="InterPro" id="IPR000462">
    <property type="entry name" value="CDP-OH_P_trans"/>
</dbReference>
<evidence type="ECO:0000256" key="15">
    <source>
        <dbReference type="RuleBase" id="RU003750"/>
    </source>
</evidence>
<comment type="similarity">
    <text evidence="3 15">Belongs to the CDP-alcohol phosphatidyltransferase class-I family.</text>
</comment>
<feature type="transmembrane region" description="Helical" evidence="16">
    <location>
        <begin position="42"/>
        <end position="61"/>
    </location>
</feature>
<evidence type="ECO:0000256" key="14">
    <source>
        <dbReference type="ARBA" id="ARBA00048586"/>
    </source>
</evidence>
<evidence type="ECO:0000256" key="8">
    <source>
        <dbReference type="ARBA" id="ARBA00022692"/>
    </source>
</evidence>
<evidence type="ECO:0000256" key="1">
    <source>
        <dbReference type="ARBA" id="ARBA00004141"/>
    </source>
</evidence>
<proteinExistence type="inferred from homology"/>
<dbReference type="GO" id="GO:0046474">
    <property type="term" value="P:glycerophospholipid biosynthetic process"/>
    <property type="evidence" value="ECO:0007669"/>
    <property type="project" value="TreeGrafter"/>
</dbReference>
<dbReference type="InterPro" id="IPR048254">
    <property type="entry name" value="CDP_ALCOHOL_P_TRANSF_CS"/>
</dbReference>
<evidence type="ECO:0000256" key="10">
    <source>
        <dbReference type="ARBA" id="ARBA00023098"/>
    </source>
</evidence>
<dbReference type="PIRSF" id="PIRSF000847">
    <property type="entry name" value="Phos_ph_gly_syn"/>
    <property type="match status" value="1"/>
</dbReference>
<dbReference type="PANTHER" id="PTHR14269">
    <property type="entry name" value="CDP-DIACYLGLYCEROL--GLYCEROL-3-PHOSPHATE 3-PHOSPHATIDYLTRANSFERASE-RELATED"/>
    <property type="match status" value="1"/>
</dbReference>
<dbReference type="InterPro" id="IPR043130">
    <property type="entry name" value="CDP-OH_PTrfase_TM_dom"/>
</dbReference>
<feature type="transmembrane region" description="Helical" evidence="16">
    <location>
        <begin position="160"/>
        <end position="177"/>
    </location>
</feature>
<evidence type="ECO:0000256" key="16">
    <source>
        <dbReference type="SAM" id="Phobius"/>
    </source>
</evidence>
<name>A0A7V2ZJV6_9BACT</name>
<evidence type="ECO:0000256" key="4">
    <source>
        <dbReference type="ARBA" id="ARBA00013170"/>
    </source>
</evidence>
<keyword evidence="12" id="KW-0594">Phospholipid biosynthesis</keyword>
<evidence type="ECO:0000256" key="6">
    <source>
        <dbReference type="ARBA" id="ARBA00022516"/>
    </source>
</evidence>
<reference evidence="17" key="1">
    <citation type="journal article" date="2020" name="mSystems">
        <title>Genome- and Community-Level Interaction Insights into Carbon Utilization and Element Cycling Functions of Hydrothermarchaeota in Hydrothermal Sediment.</title>
        <authorList>
            <person name="Zhou Z."/>
            <person name="Liu Y."/>
            <person name="Xu W."/>
            <person name="Pan J."/>
            <person name="Luo Z.H."/>
            <person name="Li M."/>
        </authorList>
    </citation>
    <scope>NUCLEOTIDE SEQUENCE [LARGE SCALE GENOMIC DNA]</scope>
    <source>
        <strain evidence="17">SpSt-479</strain>
    </source>
</reference>
<dbReference type="EMBL" id="DSUJ01000008">
    <property type="protein sequence ID" value="HFI91290.1"/>
    <property type="molecule type" value="Genomic_DNA"/>
</dbReference>
<gene>
    <name evidence="17" type="ORF">ENS31_07125</name>
</gene>
<dbReference type="PANTHER" id="PTHR14269:SF11">
    <property type="entry name" value="CDP-DIACYLGLYCEROL--GLYCEROL-3-PHOSPHATE 3-PHOSPHATIDYLTRANSFERASE"/>
    <property type="match status" value="1"/>
</dbReference>
<evidence type="ECO:0000256" key="12">
    <source>
        <dbReference type="ARBA" id="ARBA00023209"/>
    </source>
</evidence>
<protein>
    <recommendedName>
        <fullName evidence="5">CDP-diacylglycerol--glycerol-3-phosphate 3-phosphatidyltransferase</fullName>
        <ecNumber evidence="4">2.7.8.5</ecNumber>
    </recommendedName>
</protein>
<evidence type="ECO:0000313" key="17">
    <source>
        <dbReference type="EMBL" id="HFI91290.1"/>
    </source>
</evidence>
<feature type="transmembrane region" description="Helical" evidence="16">
    <location>
        <begin position="12"/>
        <end position="30"/>
    </location>
</feature>
<comment type="subcellular location">
    <subcellularLocation>
        <location evidence="1">Membrane</location>
        <topology evidence="1">Multi-pass membrane protein</topology>
    </subcellularLocation>
</comment>
<dbReference type="GO" id="GO:0008444">
    <property type="term" value="F:CDP-diacylglycerol-glycerol-3-phosphate 3-phosphatidyltransferase activity"/>
    <property type="evidence" value="ECO:0007669"/>
    <property type="project" value="UniProtKB-EC"/>
</dbReference>
<dbReference type="PROSITE" id="PS00379">
    <property type="entry name" value="CDP_ALCOHOL_P_TRANSF"/>
    <property type="match status" value="1"/>
</dbReference>
<organism evidence="17">
    <name type="scientific">Ignavibacterium album</name>
    <dbReference type="NCBI Taxonomy" id="591197"/>
    <lineage>
        <taxon>Bacteria</taxon>
        <taxon>Pseudomonadati</taxon>
        <taxon>Ignavibacteriota</taxon>
        <taxon>Ignavibacteria</taxon>
        <taxon>Ignavibacteriales</taxon>
        <taxon>Ignavibacteriaceae</taxon>
        <taxon>Ignavibacterium</taxon>
    </lineage>
</organism>
<evidence type="ECO:0000256" key="11">
    <source>
        <dbReference type="ARBA" id="ARBA00023136"/>
    </source>
</evidence>
<keyword evidence="11 16" id="KW-0472">Membrane</keyword>
<comment type="pathway">
    <text evidence="2">Phospholipid metabolism; phosphatidylglycerol biosynthesis; phosphatidylglycerol from CDP-diacylglycerol: step 1/2.</text>
</comment>
<dbReference type="EC" id="2.7.8.5" evidence="4"/>
<keyword evidence="6" id="KW-0444">Lipid biosynthesis</keyword>
<dbReference type="InterPro" id="IPR050324">
    <property type="entry name" value="CDP-alcohol_PTase-I"/>
</dbReference>
<evidence type="ECO:0000256" key="5">
    <source>
        <dbReference type="ARBA" id="ARBA00014944"/>
    </source>
</evidence>
<accession>A0A7V2ZJV6</accession>
<evidence type="ECO:0000256" key="9">
    <source>
        <dbReference type="ARBA" id="ARBA00022989"/>
    </source>
</evidence>
<keyword evidence="10" id="KW-0443">Lipid metabolism</keyword>
<dbReference type="InterPro" id="IPR004570">
    <property type="entry name" value="Phosphatidylglycerol_P_synth"/>
</dbReference>
<dbReference type="Pfam" id="PF01066">
    <property type="entry name" value="CDP-OH_P_transf"/>
    <property type="match status" value="1"/>
</dbReference>
<comment type="caution">
    <text evidence="17">The sequence shown here is derived from an EMBL/GenBank/DDBJ whole genome shotgun (WGS) entry which is preliminary data.</text>
</comment>
<sequence length="189" mass="21751">MKINSKEFFTISNLLSLLRLFLAIPLWILFDYYNSYTSIKYWIFSLCLFAAFTDILDGYLARKFNQVTEAGKIIDPLADKVAMAVVVIRLAFYGELPFYYLLMIILRDLLIFFGGIYVTSKIGKVLPSNILGKITVLIIGIVVLLTLVQFDKTSIVFKGIYYFSILMIIISFIAYVVRANEYLQRKKSL</sequence>
<feature type="transmembrane region" description="Helical" evidence="16">
    <location>
        <begin position="130"/>
        <end position="148"/>
    </location>
</feature>
<keyword evidence="7 15" id="KW-0808">Transferase</keyword>
<evidence type="ECO:0000256" key="2">
    <source>
        <dbReference type="ARBA" id="ARBA00005042"/>
    </source>
</evidence>
<comment type="catalytic activity">
    <reaction evidence="14">
        <text>a CDP-1,2-diacyl-sn-glycerol + sn-glycerol 3-phosphate = a 1,2-diacyl-sn-glycero-3-phospho-(1'-sn-glycero-3'-phosphate) + CMP + H(+)</text>
        <dbReference type="Rhea" id="RHEA:12593"/>
        <dbReference type="ChEBI" id="CHEBI:15378"/>
        <dbReference type="ChEBI" id="CHEBI:57597"/>
        <dbReference type="ChEBI" id="CHEBI:58332"/>
        <dbReference type="ChEBI" id="CHEBI:60110"/>
        <dbReference type="ChEBI" id="CHEBI:60377"/>
        <dbReference type="EC" id="2.7.8.5"/>
    </reaction>
</comment>
<dbReference type="Gene3D" id="1.20.120.1760">
    <property type="match status" value="1"/>
</dbReference>
<evidence type="ECO:0000256" key="3">
    <source>
        <dbReference type="ARBA" id="ARBA00010441"/>
    </source>
</evidence>